<keyword evidence="6" id="KW-1185">Reference proteome</keyword>
<feature type="binding site" evidence="3">
    <location>
        <position position="13"/>
    </location>
    <ligand>
        <name>Zn(2+)</name>
        <dbReference type="ChEBI" id="CHEBI:29105"/>
    </ligand>
</feature>
<dbReference type="Gene3D" id="3.30.50.10">
    <property type="entry name" value="Erythroid Transcription Factor GATA-1, subunit A"/>
    <property type="match status" value="1"/>
</dbReference>
<protein>
    <recommendedName>
        <fullName evidence="3">DNA gyrase inhibitor YacG</fullName>
    </recommendedName>
</protein>
<keyword evidence="1 3" id="KW-0479">Metal-binding</keyword>
<feature type="binding site" evidence="3">
    <location>
        <position position="33"/>
    </location>
    <ligand>
        <name>Zn(2+)</name>
        <dbReference type="ChEBI" id="CHEBI:29105"/>
    </ligand>
</feature>
<dbReference type="AlphaFoldDB" id="A0A0W1ADM5"/>
<comment type="cofactor">
    <cofactor evidence="3">
        <name>Zn(2+)</name>
        <dbReference type="ChEBI" id="CHEBI:29105"/>
    </cofactor>
    <text evidence="3">Binds 1 zinc ion.</text>
</comment>
<sequence>MMNKEIKTSCPICGKKNTWQKGNQYKPFCSGRCKLIDLGEWANELRKLPGSQSSIAMNDEEDDHRDEL</sequence>
<feature type="binding site" evidence="3">
    <location>
        <position position="29"/>
    </location>
    <ligand>
        <name>Zn(2+)</name>
        <dbReference type="ChEBI" id="CHEBI:29105"/>
    </ligand>
</feature>
<dbReference type="GO" id="GO:0008657">
    <property type="term" value="F:DNA topoisomerase type II (double strand cut, ATP-hydrolyzing) inhibitor activity"/>
    <property type="evidence" value="ECO:0007669"/>
    <property type="project" value="UniProtKB-UniRule"/>
</dbReference>
<reference evidence="5 6" key="1">
    <citation type="submission" date="2015-11" db="EMBL/GenBank/DDBJ databases">
        <title>Genomic analysis of 38 Legionella species identifies large and diverse effector repertoires.</title>
        <authorList>
            <person name="Burstein D."/>
            <person name="Amaro F."/>
            <person name="Zusman T."/>
            <person name="Lifshitz Z."/>
            <person name="Cohen O."/>
            <person name="Gilbert J.A."/>
            <person name="Pupko T."/>
            <person name="Shuman H.A."/>
            <person name="Segal G."/>
        </authorList>
    </citation>
    <scope>NUCLEOTIDE SEQUENCE [LARGE SCALE GENOMIC DNA]</scope>
    <source>
        <strain evidence="5 6">ATCC 51914</strain>
    </source>
</reference>
<dbReference type="Proteomes" id="UP000054729">
    <property type="component" value="Unassembled WGS sequence"/>
</dbReference>
<evidence type="ECO:0000313" key="5">
    <source>
        <dbReference type="EMBL" id="KTD79426.1"/>
    </source>
</evidence>
<dbReference type="PANTHER" id="PTHR36150">
    <property type="entry name" value="DNA GYRASE INHIBITOR YACG"/>
    <property type="match status" value="1"/>
</dbReference>
<dbReference type="GO" id="GO:0006355">
    <property type="term" value="P:regulation of DNA-templated transcription"/>
    <property type="evidence" value="ECO:0007669"/>
    <property type="project" value="InterPro"/>
</dbReference>
<feature type="binding site" evidence="3">
    <location>
        <position position="10"/>
    </location>
    <ligand>
        <name>Zn(2+)</name>
        <dbReference type="ChEBI" id="CHEBI:29105"/>
    </ligand>
</feature>
<dbReference type="SUPFAM" id="SSF57716">
    <property type="entry name" value="Glucocorticoid receptor-like (DNA-binding domain)"/>
    <property type="match status" value="1"/>
</dbReference>
<organism evidence="5 6">
    <name type="scientific">Legionella waltersii</name>
    <dbReference type="NCBI Taxonomy" id="66969"/>
    <lineage>
        <taxon>Bacteria</taxon>
        <taxon>Pseudomonadati</taxon>
        <taxon>Pseudomonadota</taxon>
        <taxon>Gammaproteobacteria</taxon>
        <taxon>Legionellales</taxon>
        <taxon>Legionellaceae</taxon>
        <taxon>Legionella</taxon>
    </lineage>
</organism>
<feature type="region of interest" description="Disordered" evidence="4">
    <location>
        <begin position="49"/>
        <end position="68"/>
    </location>
</feature>
<evidence type="ECO:0000256" key="3">
    <source>
        <dbReference type="HAMAP-Rule" id="MF_00649"/>
    </source>
</evidence>
<dbReference type="PATRIC" id="fig|66969.6.peg.1636"/>
<name>A0A0W1ADM5_9GAMM</name>
<dbReference type="Pfam" id="PF03884">
    <property type="entry name" value="YacG"/>
    <property type="match status" value="1"/>
</dbReference>
<comment type="similarity">
    <text evidence="3">Belongs to the DNA gyrase inhibitor YacG family.</text>
</comment>
<gene>
    <name evidence="3 5" type="primary">yacG</name>
    <name evidence="5" type="ORF">Lwal_1498</name>
</gene>
<keyword evidence="2 3" id="KW-0862">Zinc</keyword>
<evidence type="ECO:0000256" key="1">
    <source>
        <dbReference type="ARBA" id="ARBA00022723"/>
    </source>
</evidence>
<dbReference type="InterPro" id="IPR013088">
    <property type="entry name" value="Znf_NHR/GATA"/>
</dbReference>
<evidence type="ECO:0000256" key="4">
    <source>
        <dbReference type="SAM" id="MobiDB-lite"/>
    </source>
</evidence>
<feature type="compositionally biased region" description="Acidic residues" evidence="4">
    <location>
        <begin position="58"/>
        <end position="68"/>
    </location>
</feature>
<accession>A0A0W1ADM5</accession>
<comment type="caution">
    <text evidence="5">The sequence shown here is derived from an EMBL/GenBank/DDBJ whole genome shotgun (WGS) entry which is preliminary data.</text>
</comment>
<comment type="function">
    <text evidence="3">Inhibits all the catalytic activities of DNA gyrase by preventing its interaction with DNA. Acts by binding directly to the C-terminal domain of GyrB, which probably disrupts DNA binding by the gyrase.</text>
</comment>
<dbReference type="GO" id="GO:0008270">
    <property type="term" value="F:zinc ion binding"/>
    <property type="evidence" value="ECO:0007669"/>
    <property type="project" value="UniProtKB-UniRule"/>
</dbReference>
<evidence type="ECO:0000256" key="2">
    <source>
        <dbReference type="ARBA" id="ARBA00022833"/>
    </source>
</evidence>
<dbReference type="STRING" id="66969.Lwal_1498"/>
<dbReference type="HAMAP" id="MF_00649">
    <property type="entry name" value="DNA_gyrase_inhibitor_YacG"/>
    <property type="match status" value="1"/>
</dbReference>
<dbReference type="PANTHER" id="PTHR36150:SF1">
    <property type="entry name" value="DNA GYRASE INHIBITOR YACG"/>
    <property type="match status" value="1"/>
</dbReference>
<evidence type="ECO:0000313" key="6">
    <source>
        <dbReference type="Proteomes" id="UP000054729"/>
    </source>
</evidence>
<proteinExistence type="inferred from homology"/>
<comment type="subunit">
    <text evidence="3">Interacts with GyrB.</text>
</comment>
<dbReference type="EMBL" id="LNZB01000036">
    <property type="protein sequence ID" value="KTD79426.1"/>
    <property type="molecule type" value="Genomic_DNA"/>
</dbReference>
<dbReference type="InterPro" id="IPR005584">
    <property type="entry name" value="DNA_gyrase_inhibitor_YacG"/>
</dbReference>